<dbReference type="GO" id="GO:0005615">
    <property type="term" value="C:extracellular space"/>
    <property type="evidence" value="ECO:0007669"/>
    <property type="project" value="TreeGrafter"/>
</dbReference>
<feature type="chain" id="PRO_5004372635" evidence="5">
    <location>
        <begin position="19"/>
        <end position="279"/>
    </location>
</feature>
<evidence type="ECO:0000313" key="7">
    <source>
        <dbReference type="EMBL" id="BAN21506.1"/>
    </source>
</evidence>
<evidence type="ECO:0000259" key="6">
    <source>
        <dbReference type="Pfam" id="PF00151"/>
    </source>
</evidence>
<dbReference type="InterPro" id="IPR013818">
    <property type="entry name" value="Lipase"/>
</dbReference>
<dbReference type="Pfam" id="PF00151">
    <property type="entry name" value="Lipase"/>
    <property type="match status" value="1"/>
</dbReference>
<accession>R4WRF6</accession>
<evidence type="ECO:0000256" key="1">
    <source>
        <dbReference type="ARBA" id="ARBA00004613"/>
    </source>
</evidence>
<feature type="signal peptide" evidence="5">
    <location>
        <begin position="1"/>
        <end position="18"/>
    </location>
</feature>
<comment type="subcellular location">
    <subcellularLocation>
        <location evidence="1">Secreted</location>
    </subcellularLocation>
</comment>
<evidence type="ECO:0000256" key="3">
    <source>
        <dbReference type="ARBA" id="ARBA00022525"/>
    </source>
</evidence>
<reference evidence="7" key="1">
    <citation type="journal article" date="2013" name="PLoS ONE">
        <title>Gene expression in gut symbiotic organ of stinkbug affected by extracellular bacterial symbiont.</title>
        <authorList>
            <person name="Futahashi R."/>
            <person name="Tanaka K."/>
            <person name="Tanahashi M."/>
            <person name="Nikoh N."/>
            <person name="Kikuchi Y."/>
            <person name="Lee B.L."/>
            <person name="Fukatsu T."/>
        </authorList>
    </citation>
    <scope>NUCLEOTIDE SEQUENCE</scope>
    <source>
        <tissue evidence="7">Midgut</tissue>
    </source>
</reference>
<dbReference type="InterPro" id="IPR029058">
    <property type="entry name" value="AB_hydrolase_fold"/>
</dbReference>
<dbReference type="EMBL" id="AK418295">
    <property type="protein sequence ID" value="BAN21506.1"/>
    <property type="molecule type" value="mRNA"/>
</dbReference>
<dbReference type="GO" id="GO:0017171">
    <property type="term" value="F:serine hydrolase activity"/>
    <property type="evidence" value="ECO:0007669"/>
    <property type="project" value="TreeGrafter"/>
</dbReference>
<dbReference type="PRINTS" id="PR00821">
    <property type="entry name" value="TAGLIPASE"/>
</dbReference>
<sequence length="279" mass="30960">MLRLGLMLLYIFYEGARGQTTDELSMQAAYMDEILQIQQNHSISETLGEIESKVIFYLYTRNSQHAPEVLDPRNVSTLDNSKFKLDIPTKFLIHGYLGDVNNEMIQSIKDRFVETQDVNVIAVDWGKIAVHVDYFAVARRTRSVGRYVTEMLDLLVSRGCKLQDFHLIGHSLSAHIAGFAGKMARYGKPGRITGLDPARPAFSSAGPSERLDANDGQLVDCIHTCGGLLGIDEPICGADFYANGGKHAQPGCLNADFGKCSHTRSHEYFAESILPGHFF</sequence>
<organism evidence="7">
    <name type="scientific">Riptortus pedestris</name>
    <name type="common">Bean bug</name>
    <dbReference type="NCBI Taxonomy" id="329032"/>
    <lineage>
        <taxon>Eukaryota</taxon>
        <taxon>Metazoa</taxon>
        <taxon>Ecdysozoa</taxon>
        <taxon>Arthropoda</taxon>
        <taxon>Hexapoda</taxon>
        <taxon>Insecta</taxon>
        <taxon>Pterygota</taxon>
        <taxon>Neoptera</taxon>
        <taxon>Paraneoptera</taxon>
        <taxon>Hemiptera</taxon>
        <taxon>Heteroptera</taxon>
        <taxon>Panheteroptera</taxon>
        <taxon>Pentatomomorpha</taxon>
        <taxon>Coreoidea</taxon>
        <taxon>Alydidae</taxon>
        <taxon>Riptortus</taxon>
    </lineage>
</organism>
<dbReference type="Gene3D" id="3.40.50.1820">
    <property type="entry name" value="alpha/beta hydrolase"/>
    <property type="match status" value="1"/>
</dbReference>
<evidence type="ECO:0000256" key="5">
    <source>
        <dbReference type="SAM" id="SignalP"/>
    </source>
</evidence>
<dbReference type="PANTHER" id="PTHR11610">
    <property type="entry name" value="LIPASE"/>
    <property type="match status" value="1"/>
</dbReference>
<dbReference type="InterPro" id="IPR033906">
    <property type="entry name" value="Lipase_N"/>
</dbReference>
<proteinExistence type="evidence at transcript level"/>
<feature type="non-terminal residue" evidence="7">
    <location>
        <position position="279"/>
    </location>
</feature>
<dbReference type="PANTHER" id="PTHR11610:SF173">
    <property type="entry name" value="LIPASE DOMAIN-CONTAINING PROTEIN-RELATED"/>
    <property type="match status" value="1"/>
</dbReference>
<feature type="domain" description="Lipase" evidence="6">
    <location>
        <begin position="49"/>
        <end position="274"/>
    </location>
</feature>
<dbReference type="AlphaFoldDB" id="R4WRF6"/>
<protein>
    <submittedName>
        <fullName evidence="7">Lipase</fullName>
    </submittedName>
</protein>
<dbReference type="CDD" id="cd00707">
    <property type="entry name" value="Pancreat_lipase_like"/>
    <property type="match status" value="1"/>
</dbReference>
<keyword evidence="5" id="KW-0732">Signal</keyword>
<dbReference type="SUPFAM" id="SSF53474">
    <property type="entry name" value="alpha/beta-Hydrolases"/>
    <property type="match status" value="1"/>
</dbReference>
<dbReference type="GO" id="GO:0016042">
    <property type="term" value="P:lipid catabolic process"/>
    <property type="evidence" value="ECO:0007669"/>
    <property type="project" value="TreeGrafter"/>
</dbReference>
<dbReference type="InterPro" id="IPR000734">
    <property type="entry name" value="TAG_lipase"/>
</dbReference>
<name>R4WRF6_RIPPE</name>
<evidence type="ECO:0000256" key="2">
    <source>
        <dbReference type="ARBA" id="ARBA00010701"/>
    </source>
</evidence>
<comment type="similarity">
    <text evidence="2 4">Belongs to the AB hydrolase superfamily. Lipase family.</text>
</comment>
<keyword evidence="3" id="KW-0964">Secreted</keyword>
<dbReference type="GO" id="GO:0016298">
    <property type="term" value="F:lipase activity"/>
    <property type="evidence" value="ECO:0007669"/>
    <property type="project" value="InterPro"/>
</dbReference>
<evidence type="ECO:0000256" key="4">
    <source>
        <dbReference type="RuleBase" id="RU004262"/>
    </source>
</evidence>